<evidence type="ECO:0000256" key="1">
    <source>
        <dbReference type="ARBA" id="ARBA00004651"/>
    </source>
</evidence>
<dbReference type="Pfam" id="PF04239">
    <property type="entry name" value="DUF421"/>
    <property type="match status" value="1"/>
</dbReference>
<accession>A0ABU1IN14</accession>
<reference evidence="9 10" key="1">
    <citation type="submission" date="2023-07" db="EMBL/GenBank/DDBJ databases">
        <title>Genomic Encyclopedia of Type Strains, Phase IV (KMG-IV): sequencing the most valuable type-strain genomes for metagenomic binning, comparative biology and taxonomic classification.</title>
        <authorList>
            <person name="Goeker M."/>
        </authorList>
    </citation>
    <scope>NUCLEOTIDE SEQUENCE [LARGE SCALE GENOMIC DNA]</scope>
    <source>
        <strain evidence="9 10">DSM 45903</strain>
    </source>
</reference>
<evidence type="ECO:0000256" key="5">
    <source>
        <dbReference type="ARBA" id="ARBA00022989"/>
    </source>
</evidence>
<evidence type="ECO:0000313" key="10">
    <source>
        <dbReference type="Proteomes" id="UP001185012"/>
    </source>
</evidence>
<dbReference type="PANTHER" id="PTHR34582">
    <property type="entry name" value="UPF0702 TRANSMEMBRANE PROTEIN YCAP"/>
    <property type="match status" value="1"/>
</dbReference>
<dbReference type="PANTHER" id="PTHR34582:SF7">
    <property type="entry name" value="UPF0702 TRANSMEMBRANE PROTEIN YDFS"/>
    <property type="match status" value="1"/>
</dbReference>
<name>A0ABU1IN14_9BACL</name>
<dbReference type="InterPro" id="IPR007353">
    <property type="entry name" value="DUF421"/>
</dbReference>
<evidence type="ECO:0000256" key="6">
    <source>
        <dbReference type="ARBA" id="ARBA00023136"/>
    </source>
</evidence>
<dbReference type="Proteomes" id="UP001185012">
    <property type="component" value="Unassembled WGS sequence"/>
</dbReference>
<comment type="similarity">
    <text evidence="2">Belongs to the UPF0702 family.</text>
</comment>
<dbReference type="EMBL" id="JAVDQG010000004">
    <property type="protein sequence ID" value="MDR6226156.1"/>
    <property type="molecule type" value="Genomic_DNA"/>
</dbReference>
<feature type="transmembrane region" description="Helical" evidence="7">
    <location>
        <begin position="6"/>
        <end position="29"/>
    </location>
</feature>
<proteinExistence type="inferred from homology"/>
<protein>
    <submittedName>
        <fullName evidence="9">Uncharacterized membrane protein YcaP (DUF421 family)</fullName>
    </submittedName>
</protein>
<keyword evidence="4 7" id="KW-0812">Transmembrane</keyword>
<evidence type="ECO:0000259" key="8">
    <source>
        <dbReference type="Pfam" id="PF04239"/>
    </source>
</evidence>
<gene>
    <name evidence="9" type="ORF">JOE21_002162</name>
</gene>
<evidence type="ECO:0000256" key="3">
    <source>
        <dbReference type="ARBA" id="ARBA00022475"/>
    </source>
</evidence>
<comment type="subcellular location">
    <subcellularLocation>
        <location evidence="1">Cell membrane</location>
        <topology evidence="1">Multi-pass membrane protein</topology>
    </subcellularLocation>
</comment>
<dbReference type="RefSeq" id="WP_309865678.1">
    <property type="nucleotide sequence ID" value="NZ_JAVDQG010000004.1"/>
</dbReference>
<keyword evidence="5 7" id="KW-1133">Transmembrane helix</keyword>
<keyword evidence="10" id="KW-1185">Reference proteome</keyword>
<evidence type="ECO:0000256" key="2">
    <source>
        <dbReference type="ARBA" id="ARBA00006448"/>
    </source>
</evidence>
<dbReference type="InterPro" id="IPR023090">
    <property type="entry name" value="UPF0702_alpha/beta_dom_sf"/>
</dbReference>
<keyword evidence="3" id="KW-1003">Cell membrane</keyword>
<feature type="transmembrane region" description="Helical" evidence="7">
    <location>
        <begin position="64"/>
        <end position="84"/>
    </location>
</feature>
<comment type="caution">
    <text evidence="9">The sequence shown here is derived from an EMBL/GenBank/DDBJ whole genome shotgun (WGS) entry which is preliminary data.</text>
</comment>
<sequence>MSDIGTYLHVFYQTALAFVTIMVLTIILGKQQMAEMTFFEYVNGITFGSIAGTLASDIDQKTSYHFVGLVIFGLLTLAASLVALKSRRGRKLLEGEPVIVVRDGRILEENMKKVRYTVGELMELLRKKDVFDVSQVQFAIIENDGSISVMKKPQYQQPTFQNPSTMPKAADVPVELIVDGQVIYENLRGIGRTGKWLMDKIKKKHDVDSFQEVFYALQESDGTLYVDLREDKQKKNG</sequence>
<organism evidence="9 10">
    <name type="scientific">Desmospora profundinema</name>
    <dbReference type="NCBI Taxonomy" id="1571184"/>
    <lineage>
        <taxon>Bacteria</taxon>
        <taxon>Bacillati</taxon>
        <taxon>Bacillota</taxon>
        <taxon>Bacilli</taxon>
        <taxon>Bacillales</taxon>
        <taxon>Thermoactinomycetaceae</taxon>
        <taxon>Desmospora</taxon>
    </lineage>
</organism>
<evidence type="ECO:0000256" key="7">
    <source>
        <dbReference type="SAM" id="Phobius"/>
    </source>
</evidence>
<keyword evidence="6 7" id="KW-0472">Membrane</keyword>
<evidence type="ECO:0000313" key="9">
    <source>
        <dbReference type="EMBL" id="MDR6226156.1"/>
    </source>
</evidence>
<evidence type="ECO:0000256" key="4">
    <source>
        <dbReference type="ARBA" id="ARBA00022692"/>
    </source>
</evidence>
<dbReference type="Gene3D" id="3.30.240.20">
    <property type="entry name" value="bsu07140 like domains"/>
    <property type="match status" value="2"/>
</dbReference>
<feature type="domain" description="YetF C-terminal" evidence="8">
    <location>
        <begin position="85"/>
        <end position="216"/>
    </location>
</feature>